<dbReference type="EMBL" id="PYAW01000001">
    <property type="protein sequence ID" value="PSL49502.1"/>
    <property type="molecule type" value="Genomic_DNA"/>
</dbReference>
<keyword evidence="1" id="KW-0808">Transferase</keyword>
<sequence length="493" mass="56120">MPDHVELIPSPALFIKSIAEQGYTLSTALADLIDNSITAGATRVEILFNKKSLPHQLLIADNGGGMASDQLVANMRFPSNDLELEREGDDLGRFGLGLKTASFSQAKKFAVISRMKGTEKFSGRTWDLDYLKDNGWALIINTDDEVQGFIDQYFSDNKNYHNLDPSFSPNTLITWSNLFKLRKANEQELEDELNEVRNHLSLIFHRYLDSRKLIIRLNNEIISGFNPFPLNQSDIQKVNEKHWWSGTDYIDFQGIILPKKAIEESKRGSSIWTPPGKSLFDMEGLFVYRNDRLIHYGSWLRTRKKSNLLRLGRVRIDIKNDTDALFQLNVAKSFLKLPFELKKAMVEMIGVVEAQSIKEYKEKVTGEMVLKNIGYPSDLQLINKVITGAGPKLRINESFLLVRQLLESIGAADKNKLLILLQLIEGKLNEVWEADSSGSVVEENDFSQEEKEKILNLRHYYIDGGLSKQEVEKWLLDNISQSAAQQAYIKSLT</sequence>
<dbReference type="GO" id="GO:0016301">
    <property type="term" value="F:kinase activity"/>
    <property type="evidence" value="ECO:0007669"/>
    <property type="project" value="UniProtKB-KW"/>
</dbReference>
<accession>A0A2P8HTH6</accession>
<keyword evidence="2" id="KW-1185">Reference proteome</keyword>
<organism evidence="1 2">
    <name type="scientific">Chitinophaga niastensis</name>
    <dbReference type="NCBI Taxonomy" id="536980"/>
    <lineage>
        <taxon>Bacteria</taxon>
        <taxon>Pseudomonadati</taxon>
        <taxon>Bacteroidota</taxon>
        <taxon>Chitinophagia</taxon>
        <taxon>Chitinophagales</taxon>
        <taxon>Chitinophagaceae</taxon>
        <taxon>Chitinophaga</taxon>
    </lineage>
</organism>
<protein>
    <submittedName>
        <fullName evidence="1">Histidine kinase/DNA gyrase B/HSP90-like ATPase</fullName>
    </submittedName>
</protein>
<name>A0A2P8HTH6_CHINA</name>
<dbReference type="AlphaFoldDB" id="A0A2P8HTH6"/>
<evidence type="ECO:0000313" key="2">
    <source>
        <dbReference type="Proteomes" id="UP000240971"/>
    </source>
</evidence>
<proteinExistence type="predicted"/>
<dbReference type="SUPFAM" id="SSF55874">
    <property type="entry name" value="ATPase domain of HSP90 chaperone/DNA topoisomerase II/histidine kinase"/>
    <property type="match status" value="1"/>
</dbReference>
<dbReference type="Gene3D" id="3.30.565.10">
    <property type="entry name" value="Histidine kinase-like ATPase, C-terminal domain"/>
    <property type="match status" value="1"/>
</dbReference>
<dbReference type="Proteomes" id="UP000240971">
    <property type="component" value="Unassembled WGS sequence"/>
</dbReference>
<dbReference type="OrthoDB" id="9813438at2"/>
<dbReference type="InterPro" id="IPR036890">
    <property type="entry name" value="HATPase_C_sf"/>
</dbReference>
<gene>
    <name evidence="1" type="ORF">CLV51_101836</name>
</gene>
<comment type="caution">
    <text evidence="1">The sequence shown here is derived from an EMBL/GenBank/DDBJ whole genome shotgun (WGS) entry which is preliminary data.</text>
</comment>
<dbReference type="RefSeq" id="WP_106526733.1">
    <property type="nucleotide sequence ID" value="NZ_PYAW01000001.1"/>
</dbReference>
<evidence type="ECO:0000313" key="1">
    <source>
        <dbReference type="EMBL" id="PSL49502.1"/>
    </source>
</evidence>
<dbReference type="Pfam" id="PF13589">
    <property type="entry name" value="HATPase_c_3"/>
    <property type="match status" value="1"/>
</dbReference>
<reference evidence="1 2" key="1">
    <citation type="submission" date="2018-03" db="EMBL/GenBank/DDBJ databases">
        <title>Genomic Encyclopedia of Archaeal and Bacterial Type Strains, Phase II (KMG-II): from individual species to whole genera.</title>
        <authorList>
            <person name="Goeker M."/>
        </authorList>
    </citation>
    <scope>NUCLEOTIDE SEQUENCE [LARGE SCALE GENOMIC DNA]</scope>
    <source>
        <strain evidence="1 2">DSM 24859</strain>
    </source>
</reference>
<keyword evidence="1" id="KW-0418">Kinase</keyword>